<sequence length="290" mass="30526">MTERCSSFTDEPLPGTATTETGWLCIENESGWGRDPFSGGTFAPEVGAAIERFADQRALRVLLIHRPGRAGGTGPMRVFVADSVPGRSSLRMFTVTDYAEIPRLPVDDPAAGDPADPIALVCTNGKRDVCCAVLGRPIAAELAARYPEPVVWECSHTGGHRFAPVVIVLPTGYTYGRMSSAEAGEALDAARAGVVSTSGLRGRSSIPPAEQAAEVAVRELLGPVGPDVLRTASDGAPPAAFHDVTVEHEDGRAWAVTVTAEDLPPRMMSCGKKPSAARAWRISSVHADGN</sequence>
<organism evidence="1 2">
    <name type="scientific">Tsukamurella pseudospumae</name>
    <dbReference type="NCBI Taxonomy" id="239498"/>
    <lineage>
        <taxon>Bacteria</taxon>
        <taxon>Bacillati</taxon>
        <taxon>Actinomycetota</taxon>
        <taxon>Actinomycetes</taxon>
        <taxon>Mycobacteriales</taxon>
        <taxon>Tsukamurellaceae</taxon>
        <taxon>Tsukamurella</taxon>
    </lineage>
</organism>
<evidence type="ECO:0000313" key="1">
    <source>
        <dbReference type="EMBL" id="KXP00835.1"/>
    </source>
</evidence>
<gene>
    <name evidence="1" type="ORF">AXK61_12535</name>
</gene>
<dbReference type="CDD" id="cd03062">
    <property type="entry name" value="TRX_Fd_Sucrase"/>
    <property type="match status" value="1"/>
</dbReference>
<evidence type="ECO:0008006" key="3">
    <source>
        <dbReference type="Google" id="ProtNLM"/>
    </source>
</evidence>
<dbReference type="Pfam" id="PF06999">
    <property type="entry name" value="Suc_Fer-like"/>
    <property type="match status" value="1"/>
</dbReference>
<accession>A0A137ZRP6</accession>
<reference evidence="1 2" key="1">
    <citation type="submission" date="2016-02" db="EMBL/GenBank/DDBJ databases">
        <authorList>
            <person name="Teng J.L."/>
            <person name="Tang Y."/>
            <person name="Huang Y."/>
            <person name="Guo F."/>
            <person name="Wei W."/>
            <person name="Chen J.H."/>
            <person name="Wong S.Y."/>
            <person name="Lau S.K."/>
            <person name="Woo P.C."/>
        </authorList>
    </citation>
    <scope>NUCLEOTIDE SEQUENCE [LARGE SCALE GENOMIC DNA]</scope>
    <source>
        <strain evidence="1 2">JCM 13375</strain>
    </source>
</reference>
<proteinExistence type="predicted"/>
<dbReference type="InterPro" id="IPR036249">
    <property type="entry name" value="Thioredoxin-like_sf"/>
</dbReference>
<dbReference type="PANTHER" id="PTHR31902:SF22">
    <property type="entry name" value="SLL1203 PROTEIN"/>
    <property type="match status" value="1"/>
</dbReference>
<name>A0A137ZRP6_9ACTN</name>
<evidence type="ECO:0000313" key="2">
    <source>
        <dbReference type="Proteomes" id="UP000070409"/>
    </source>
</evidence>
<dbReference type="InterPro" id="IPR009737">
    <property type="entry name" value="Aim32/Apd1-like"/>
</dbReference>
<protein>
    <recommendedName>
        <fullName evidence="3">Sucrase ferredoxin</fullName>
    </recommendedName>
</protein>
<dbReference type="SUPFAM" id="SSF52833">
    <property type="entry name" value="Thioredoxin-like"/>
    <property type="match status" value="1"/>
</dbReference>
<comment type="caution">
    <text evidence="1">The sequence shown here is derived from an EMBL/GenBank/DDBJ whole genome shotgun (WGS) entry which is preliminary data.</text>
</comment>
<dbReference type="Proteomes" id="UP000070409">
    <property type="component" value="Unassembled WGS sequence"/>
</dbReference>
<dbReference type="EMBL" id="LSRE01000002">
    <property type="protein sequence ID" value="KXP00835.1"/>
    <property type="molecule type" value="Genomic_DNA"/>
</dbReference>
<dbReference type="RefSeq" id="WP_068743570.1">
    <property type="nucleotide sequence ID" value="NZ_LSRE01000002.1"/>
</dbReference>
<dbReference type="PANTHER" id="PTHR31902">
    <property type="entry name" value="ACTIN PATCHES DISTAL PROTEIN 1"/>
    <property type="match status" value="1"/>
</dbReference>
<keyword evidence="2" id="KW-1185">Reference proteome</keyword>
<dbReference type="Gene3D" id="3.40.30.10">
    <property type="entry name" value="Glutaredoxin"/>
    <property type="match status" value="1"/>
</dbReference>